<proteinExistence type="predicted"/>
<sequence>MFDDPLAKMWVSFIGMGLMFFSVILTIITKEKLTGILRYILLTISFIFIIISGLIIFLVVFSGPVME</sequence>
<dbReference type="Proteomes" id="UP000248214">
    <property type="component" value="Unassembled WGS sequence"/>
</dbReference>
<feature type="transmembrane region" description="Helical" evidence="1">
    <location>
        <begin position="6"/>
        <end position="27"/>
    </location>
</feature>
<evidence type="ECO:0000256" key="1">
    <source>
        <dbReference type="SAM" id="Phobius"/>
    </source>
</evidence>
<keyword evidence="1" id="KW-0812">Transmembrane</keyword>
<reference evidence="2 3" key="1">
    <citation type="submission" date="2017-10" db="EMBL/GenBank/DDBJ databases">
        <title>Bacillus sp. nov., a halophilic bacterium isolated from a Keqin Lake.</title>
        <authorList>
            <person name="Wang H."/>
        </authorList>
    </citation>
    <scope>NUCLEOTIDE SEQUENCE [LARGE SCALE GENOMIC DNA]</scope>
    <source>
        <strain evidence="2 3">KQ-12</strain>
    </source>
</reference>
<evidence type="ECO:0000313" key="3">
    <source>
        <dbReference type="Proteomes" id="UP000248214"/>
    </source>
</evidence>
<dbReference type="InterPro" id="IPR020076">
    <property type="entry name" value="DUF2768"/>
</dbReference>
<gene>
    <name evidence="2" type="ORF">CR194_02910</name>
</gene>
<evidence type="ECO:0008006" key="4">
    <source>
        <dbReference type="Google" id="ProtNLM"/>
    </source>
</evidence>
<organism evidence="2 3">
    <name type="scientific">Salipaludibacillus keqinensis</name>
    <dbReference type="NCBI Taxonomy" id="2045207"/>
    <lineage>
        <taxon>Bacteria</taxon>
        <taxon>Bacillati</taxon>
        <taxon>Bacillota</taxon>
        <taxon>Bacilli</taxon>
        <taxon>Bacillales</taxon>
        <taxon>Bacillaceae</taxon>
    </lineage>
</organism>
<name>A0A323TI26_9BACI</name>
<protein>
    <recommendedName>
        <fullName evidence="4">DUF2768 domain-containing protein</fullName>
    </recommendedName>
</protein>
<accession>A0A323TI26</accession>
<comment type="caution">
    <text evidence="2">The sequence shown here is derived from an EMBL/GenBank/DDBJ whole genome shotgun (WGS) entry which is preliminary data.</text>
</comment>
<dbReference type="EMBL" id="PDOD01000001">
    <property type="protein sequence ID" value="PYZ94498.1"/>
    <property type="molecule type" value="Genomic_DNA"/>
</dbReference>
<dbReference type="RefSeq" id="WP_110608131.1">
    <property type="nucleotide sequence ID" value="NZ_PDOD01000001.1"/>
</dbReference>
<keyword evidence="3" id="KW-1185">Reference proteome</keyword>
<dbReference type="AlphaFoldDB" id="A0A323TI26"/>
<evidence type="ECO:0000313" key="2">
    <source>
        <dbReference type="EMBL" id="PYZ94498.1"/>
    </source>
</evidence>
<keyword evidence="1" id="KW-0472">Membrane</keyword>
<feature type="transmembrane region" description="Helical" evidence="1">
    <location>
        <begin position="39"/>
        <end position="61"/>
    </location>
</feature>
<dbReference type="OrthoDB" id="2476435at2"/>
<dbReference type="Pfam" id="PF10966">
    <property type="entry name" value="DUF2768"/>
    <property type="match status" value="1"/>
</dbReference>
<keyword evidence="1" id="KW-1133">Transmembrane helix</keyword>